<reference evidence="1 2" key="1">
    <citation type="submission" date="2020-06" db="EMBL/GenBank/DDBJ databases">
        <title>Description of novel acetic acid bacteria.</title>
        <authorList>
            <person name="Sombolestani A."/>
        </authorList>
    </citation>
    <scope>NUCLEOTIDE SEQUENCE [LARGE SCALE GENOMIC DNA]</scope>
    <source>
        <strain evidence="1 2">LMG 27010</strain>
    </source>
</reference>
<dbReference type="NCBIfam" id="TIGR01539">
    <property type="entry name" value="portal_lambda"/>
    <property type="match status" value="1"/>
</dbReference>
<evidence type="ECO:0000313" key="2">
    <source>
        <dbReference type="Proteomes" id="UP000585665"/>
    </source>
</evidence>
<sequence>MGGAFAYDSANPFSQEGADWNPLLRSPDNEINLNRDRMAARARDLFHNDGWARGVVTRATDNVIGAQWRLVAKPDYRALSQRYGKGFDPVWADEFRRVVEAEWRTWSEDPLFLCDQQQRLSVQQMLRLAFMHRVKDGESLIRLHYDEGRLPMGSDYAMTMEVIHPDRLSNPWQQIDTHFLRGGVELNDNGAHIAYHIRRAHQFDYFDAVESVEWERVARYTPWGRPVLVHSYDHDDADQHRGLSIFTPIMNRFRMLSRYDQAELQQALIQTCFATFFESPYDSDDVMGGEEGSAYQNLRREFHDQNPISINGVRIPSLAPGEKVSTVSASRPYSGFAEFHRAFLRNFSAATGLSAEQISMDYSQTNYSSSRSSFLEASKTLYRRRMDFGADTARPIYVAHLEEQFDRKRVPLPRNAPDFLDARAAFSRCWWIGPARGWVDPVAERKGAIMGLDAGFGTLERECAEQGLDYEEVLDQRATERKQMTDRGIPFPEWAMGVPANDVQKEPEAT</sequence>
<accession>A0A850P2W3</accession>
<dbReference type="EMBL" id="JABXXR010000001">
    <property type="protein sequence ID" value="NVN39007.1"/>
    <property type="molecule type" value="Genomic_DNA"/>
</dbReference>
<keyword evidence="2" id="KW-1185">Reference proteome</keyword>
<comment type="caution">
    <text evidence="1">The sequence shown here is derived from an EMBL/GenBank/DDBJ whole genome shotgun (WGS) entry which is preliminary data.</text>
</comment>
<protein>
    <submittedName>
        <fullName evidence="1">Phage portal protein</fullName>
    </submittedName>
</protein>
<dbReference type="AlphaFoldDB" id="A0A850P2W3"/>
<name>A0A850P2W3_9PROT</name>
<gene>
    <name evidence="1" type="ORF">HUK82_00305</name>
</gene>
<dbReference type="GO" id="GO:0019068">
    <property type="term" value="P:virion assembly"/>
    <property type="evidence" value="ECO:0007669"/>
    <property type="project" value="InterPro"/>
</dbReference>
<dbReference type="InterPro" id="IPR006429">
    <property type="entry name" value="Phage_lambda_portal"/>
</dbReference>
<evidence type="ECO:0000313" key="1">
    <source>
        <dbReference type="EMBL" id="NVN39007.1"/>
    </source>
</evidence>
<organism evidence="1 2">
    <name type="scientific">Ameyamaea chiangmaiensis</name>
    <dbReference type="NCBI Taxonomy" id="442969"/>
    <lineage>
        <taxon>Bacteria</taxon>
        <taxon>Pseudomonadati</taxon>
        <taxon>Pseudomonadota</taxon>
        <taxon>Alphaproteobacteria</taxon>
        <taxon>Acetobacterales</taxon>
        <taxon>Acetobacteraceae</taxon>
        <taxon>Ameyamaea</taxon>
    </lineage>
</organism>
<dbReference type="Pfam" id="PF05136">
    <property type="entry name" value="Phage_portal_2"/>
    <property type="match status" value="1"/>
</dbReference>
<proteinExistence type="predicted"/>
<dbReference type="Proteomes" id="UP000585665">
    <property type="component" value="Unassembled WGS sequence"/>
</dbReference>
<dbReference type="GO" id="GO:0005198">
    <property type="term" value="F:structural molecule activity"/>
    <property type="evidence" value="ECO:0007669"/>
    <property type="project" value="InterPro"/>
</dbReference>